<feature type="domain" description="NAD-dependent epimerase/dehydratase" evidence="3">
    <location>
        <begin position="3"/>
        <end position="225"/>
    </location>
</feature>
<evidence type="ECO:0000256" key="1">
    <source>
        <dbReference type="ARBA" id="ARBA00007637"/>
    </source>
</evidence>
<organism evidence="4 5">
    <name type="scientific">Streptomyces rectiviolaceus</name>
    <dbReference type="NCBI Taxonomy" id="332591"/>
    <lineage>
        <taxon>Bacteria</taxon>
        <taxon>Bacillati</taxon>
        <taxon>Actinomycetota</taxon>
        <taxon>Actinomycetes</taxon>
        <taxon>Kitasatosporales</taxon>
        <taxon>Streptomycetaceae</taxon>
        <taxon>Streptomyces</taxon>
    </lineage>
</organism>
<accession>A0ABP6NJH8</accession>
<name>A0ABP6NJH8_9ACTN</name>
<feature type="region of interest" description="Disordered" evidence="2">
    <location>
        <begin position="295"/>
        <end position="320"/>
    </location>
</feature>
<keyword evidence="5" id="KW-1185">Reference proteome</keyword>
<comment type="similarity">
    <text evidence="1">Belongs to the NAD(P)-dependent epimerase/dehydratase family.</text>
</comment>
<protein>
    <recommendedName>
        <fullName evidence="3">NAD-dependent epimerase/dehydratase domain-containing protein</fullName>
    </recommendedName>
</protein>
<sequence length="320" mass="32643">MRILVLGSTGYLGGHIAERLHALPGVRLLRGGRAPSDDLRVDLAAMTPAALAEQLTRAEPDAVVNCVGAVGGSALTLAEVNSRGPAALCEALRAAAPAARLVHLGSAAEYGPTGIGERTAEDSSARPVAPYGATKLAGTLAVLGAELDALVLRVTNPVGPGAPRAGLPGRLTAELGRAVSRTPHGGVQVGDLSAYRDFVDVRDVAHAVALALARPGRLPRLLNIGSGRAVPVRDLVHGLVDAAGFTGRVEESLGKVGRSVAVPWQCADIGAAERELGWTPTHSLRDSVTELWAVDGAPRTRPGGADDGSPRLAPAAGDPR</sequence>
<dbReference type="InterPro" id="IPR036291">
    <property type="entry name" value="NAD(P)-bd_dom_sf"/>
</dbReference>
<evidence type="ECO:0000256" key="2">
    <source>
        <dbReference type="SAM" id="MobiDB-lite"/>
    </source>
</evidence>
<dbReference type="Proteomes" id="UP001501637">
    <property type="component" value="Unassembled WGS sequence"/>
</dbReference>
<evidence type="ECO:0000259" key="3">
    <source>
        <dbReference type="Pfam" id="PF01370"/>
    </source>
</evidence>
<dbReference type="SUPFAM" id="SSF51735">
    <property type="entry name" value="NAD(P)-binding Rossmann-fold domains"/>
    <property type="match status" value="1"/>
</dbReference>
<dbReference type="Pfam" id="PF01370">
    <property type="entry name" value="Epimerase"/>
    <property type="match status" value="1"/>
</dbReference>
<dbReference type="Gene3D" id="3.40.50.720">
    <property type="entry name" value="NAD(P)-binding Rossmann-like Domain"/>
    <property type="match status" value="1"/>
</dbReference>
<gene>
    <name evidence="4" type="ORF">GCM10010449_78880</name>
</gene>
<dbReference type="PANTHER" id="PTHR43000">
    <property type="entry name" value="DTDP-D-GLUCOSE 4,6-DEHYDRATASE-RELATED"/>
    <property type="match status" value="1"/>
</dbReference>
<dbReference type="InterPro" id="IPR001509">
    <property type="entry name" value="Epimerase_deHydtase"/>
</dbReference>
<dbReference type="RefSeq" id="WP_344529841.1">
    <property type="nucleotide sequence ID" value="NZ_BAAAUG010000201.1"/>
</dbReference>
<dbReference type="EMBL" id="BAAAUG010000201">
    <property type="protein sequence ID" value="GAA3148399.1"/>
    <property type="molecule type" value="Genomic_DNA"/>
</dbReference>
<comment type="caution">
    <text evidence="4">The sequence shown here is derived from an EMBL/GenBank/DDBJ whole genome shotgun (WGS) entry which is preliminary data.</text>
</comment>
<evidence type="ECO:0000313" key="5">
    <source>
        <dbReference type="Proteomes" id="UP001501637"/>
    </source>
</evidence>
<evidence type="ECO:0000313" key="4">
    <source>
        <dbReference type="EMBL" id="GAA3148399.1"/>
    </source>
</evidence>
<proteinExistence type="inferred from homology"/>
<reference evidence="5" key="1">
    <citation type="journal article" date="2019" name="Int. J. Syst. Evol. Microbiol.">
        <title>The Global Catalogue of Microorganisms (GCM) 10K type strain sequencing project: providing services to taxonomists for standard genome sequencing and annotation.</title>
        <authorList>
            <consortium name="The Broad Institute Genomics Platform"/>
            <consortium name="The Broad Institute Genome Sequencing Center for Infectious Disease"/>
            <person name="Wu L."/>
            <person name="Ma J."/>
        </authorList>
    </citation>
    <scope>NUCLEOTIDE SEQUENCE [LARGE SCALE GENOMIC DNA]</scope>
    <source>
        <strain evidence="5">JCM 9092</strain>
    </source>
</reference>